<keyword evidence="11" id="KW-1185">Reference proteome</keyword>
<reference evidence="11" key="1">
    <citation type="submission" date="2011-06" db="EMBL/GenBank/DDBJ databases">
        <title>The complete genome of chromosome of Runella slithyformis DSM 19594.</title>
        <authorList>
            <consortium name="US DOE Joint Genome Institute (JGI-PGF)"/>
            <person name="Lucas S."/>
            <person name="Han J."/>
            <person name="Lapidus A."/>
            <person name="Bruce D."/>
            <person name="Goodwin L."/>
            <person name="Pitluck S."/>
            <person name="Peters L."/>
            <person name="Kyrpides N."/>
            <person name="Mavromatis K."/>
            <person name="Ivanova N."/>
            <person name="Ovchinnikova G."/>
            <person name="Zhang X."/>
            <person name="Misra M."/>
            <person name="Detter J.C."/>
            <person name="Tapia R."/>
            <person name="Han C."/>
            <person name="Land M."/>
            <person name="Hauser L."/>
            <person name="Markowitz V."/>
            <person name="Cheng J.-F."/>
            <person name="Hugenholtz P."/>
            <person name="Woyke T."/>
            <person name="Wu D."/>
            <person name="Tindall B."/>
            <person name="Faehrich R."/>
            <person name="Brambilla E."/>
            <person name="Klenk H.-P."/>
            <person name="Eisen J.A."/>
        </authorList>
    </citation>
    <scope>NUCLEOTIDE SEQUENCE [LARGE SCALE GENOMIC DNA]</scope>
    <source>
        <strain evidence="11">ATCC 29530 / DSM 19594 / LMG 11500 / NCIMB 11436 / LSU 4</strain>
    </source>
</reference>
<evidence type="ECO:0000256" key="2">
    <source>
        <dbReference type="ARBA" id="ARBA00007613"/>
    </source>
</evidence>
<evidence type="ECO:0000256" key="5">
    <source>
        <dbReference type="ARBA" id="ARBA00022692"/>
    </source>
</evidence>
<dbReference type="InterPro" id="IPR003423">
    <property type="entry name" value="OMP_efflux"/>
</dbReference>
<comment type="subcellular location">
    <subcellularLocation>
        <location evidence="1">Cell outer membrane</location>
    </subcellularLocation>
</comment>
<proteinExistence type="inferred from homology"/>
<name>A0A7U3ZLL1_RUNSL</name>
<sequence>MKKCLLAFALGVSAFVHVQAQQRYNLQQSITIALENNLQLRQLMLQVQTNQNVFEQSKWQRYPTLNFSGSQGLQSGRNIDPFTNQFVEQTVNFSNFSLNTGVNVFNGYQQKNIIKQNQLNVQATQKDVESNRNALVLNVASAYITLLNNQEQLEFARRQAETTRLQLDRTERLVKAGSLSQINLYDIQSQLANDELSIVNAQNNIELAKLTLKQYLNLPASEAFEIEPITLPAPSSAPYNATLEQVYNAAIKYLPDLDAANLRIESAKTAIEIARGAKLPSITLGGGLSSSFSSAAPKQRFVGDGGESKTVDVPSSTRYVSYAGFSVPVIEKVTIPSGAIQNFGYFDQLGFNRNASLSLSLRMPIFNGYQVRYRIANAMIQQKNQEYQYQIIQNQIRQTVEQAYYSMVNAAKRYEATSRQIESLELSFKAAELRLNAGAINATEYNIAKTNLDRSRASLIQAKYEFLFRTKILDFYQSRSITLE</sequence>
<dbReference type="GO" id="GO:0015562">
    <property type="term" value="F:efflux transmembrane transporter activity"/>
    <property type="evidence" value="ECO:0007669"/>
    <property type="project" value="InterPro"/>
</dbReference>
<gene>
    <name evidence="10" type="ordered locus">Runsl_3066</name>
</gene>
<dbReference type="InterPro" id="IPR051906">
    <property type="entry name" value="TolC-like"/>
</dbReference>
<dbReference type="GO" id="GO:0009279">
    <property type="term" value="C:cell outer membrane"/>
    <property type="evidence" value="ECO:0007669"/>
    <property type="project" value="UniProtKB-SubCell"/>
</dbReference>
<feature type="signal peptide" evidence="9">
    <location>
        <begin position="1"/>
        <end position="20"/>
    </location>
</feature>
<dbReference type="PANTHER" id="PTHR30026:SF20">
    <property type="entry name" value="OUTER MEMBRANE PROTEIN TOLC"/>
    <property type="match status" value="1"/>
</dbReference>
<dbReference type="PANTHER" id="PTHR30026">
    <property type="entry name" value="OUTER MEMBRANE PROTEIN TOLC"/>
    <property type="match status" value="1"/>
</dbReference>
<keyword evidence="7" id="KW-0998">Cell outer membrane</keyword>
<keyword evidence="9" id="KW-0732">Signal</keyword>
<dbReference type="RefSeq" id="WP_013928757.1">
    <property type="nucleotide sequence ID" value="NC_015703.1"/>
</dbReference>
<dbReference type="SUPFAM" id="SSF56954">
    <property type="entry name" value="Outer membrane efflux proteins (OEP)"/>
    <property type="match status" value="1"/>
</dbReference>
<evidence type="ECO:0000256" key="6">
    <source>
        <dbReference type="ARBA" id="ARBA00023136"/>
    </source>
</evidence>
<dbReference type="EMBL" id="CP002859">
    <property type="protein sequence ID" value="AEI49450.1"/>
    <property type="molecule type" value="Genomic_DNA"/>
</dbReference>
<evidence type="ECO:0000256" key="4">
    <source>
        <dbReference type="ARBA" id="ARBA00022452"/>
    </source>
</evidence>
<dbReference type="Proteomes" id="UP000000493">
    <property type="component" value="Chromosome"/>
</dbReference>
<protein>
    <submittedName>
        <fullName evidence="10">Outer membrane efflux protein</fullName>
    </submittedName>
</protein>
<evidence type="ECO:0000313" key="11">
    <source>
        <dbReference type="Proteomes" id="UP000000493"/>
    </source>
</evidence>
<keyword evidence="4" id="KW-1134">Transmembrane beta strand</keyword>
<keyword evidence="3" id="KW-0813">Transport</keyword>
<evidence type="ECO:0000256" key="7">
    <source>
        <dbReference type="ARBA" id="ARBA00023237"/>
    </source>
</evidence>
<dbReference type="AlphaFoldDB" id="A0A7U3ZLL1"/>
<evidence type="ECO:0000256" key="1">
    <source>
        <dbReference type="ARBA" id="ARBA00004442"/>
    </source>
</evidence>
<accession>A0A7U3ZLL1</accession>
<keyword evidence="5" id="KW-0812">Transmembrane</keyword>
<comment type="similarity">
    <text evidence="2">Belongs to the outer membrane factor (OMF) (TC 1.B.17) family.</text>
</comment>
<organism evidence="10 11">
    <name type="scientific">Runella slithyformis (strain ATCC 29530 / DSM 19594 / LMG 11500 / NCIMB 11436 / LSU 4)</name>
    <dbReference type="NCBI Taxonomy" id="761193"/>
    <lineage>
        <taxon>Bacteria</taxon>
        <taxon>Pseudomonadati</taxon>
        <taxon>Bacteroidota</taxon>
        <taxon>Cytophagia</taxon>
        <taxon>Cytophagales</taxon>
        <taxon>Spirosomataceae</taxon>
        <taxon>Runella</taxon>
    </lineage>
</organism>
<dbReference type="GO" id="GO:1990281">
    <property type="term" value="C:efflux pump complex"/>
    <property type="evidence" value="ECO:0007669"/>
    <property type="project" value="TreeGrafter"/>
</dbReference>
<feature type="coiled-coil region" evidence="8">
    <location>
        <begin position="407"/>
        <end position="434"/>
    </location>
</feature>
<feature type="chain" id="PRO_5031041446" evidence="9">
    <location>
        <begin position="21"/>
        <end position="484"/>
    </location>
</feature>
<evidence type="ECO:0000313" key="10">
    <source>
        <dbReference type="EMBL" id="AEI49450.1"/>
    </source>
</evidence>
<dbReference type="GO" id="GO:0015288">
    <property type="term" value="F:porin activity"/>
    <property type="evidence" value="ECO:0007669"/>
    <property type="project" value="TreeGrafter"/>
</dbReference>
<dbReference type="KEGG" id="rsi:Runsl_3066"/>
<evidence type="ECO:0000256" key="3">
    <source>
        <dbReference type="ARBA" id="ARBA00022448"/>
    </source>
</evidence>
<evidence type="ECO:0000256" key="9">
    <source>
        <dbReference type="SAM" id="SignalP"/>
    </source>
</evidence>
<evidence type="ECO:0000256" key="8">
    <source>
        <dbReference type="SAM" id="Coils"/>
    </source>
</evidence>
<keyword evidence="6" id="KW-0472">Membrane</keyword>
<reference evidence="10 11" key="2">
    <citation type="journal article" date="2012" name="Stand. Genomic Sci.">
        <title>Complete genome sequence of the aquatic bacterium Runella slithyformis type strain (LSU 4(T)).</title>
        <authorList>
            <person name="Copeland A."/>
            <person name="Zhang X."/>
            <person name="Misra M."/>
            <person name="Lapidus A."/>
            <person name="Nolan M."/>
            <person name="Lucas S."/>
            <person name="Deshpande S."/>
            <person name="Cheng J.F."/>
            <person name="Tapia R."/>
            <person name="Goodwin L.A."/>
            <person name="Pitluck S."/>
            <person name="Liolios K."/>
            <person name="Pagani I."/>
            <person name="Ivanova N."/>
            <person name="Mikhailova N."/>
            <person name="Pati A."/>
            <person name="Chen A."/>
            <person name="Palaniappan K."/>
            <person name="Land M."/>
            <person name="Hauser L."/>
            <person name="Pan C."/>
            <person name="Jeffries C.D."/>
            <person name="Detter J.C."/>
            <person name="Brambilla E.M."/>
            <person name="Rohde M."/>
            <person name="Djao O.D."/>
            <person name="Goker M."/>
            <person name="Sikorski J."/>
            <person name="Tindall B.J."/>
            <person name="Woyke T."/>
            <person name="Bristow J."/>
            <person name="Eisen J.A."/>
            <person name="Markowitz V."/>
            <person name="Hugenholtz P."/>
            <person name="Kyrpides N.C."/>
            <person name="Klenk H.P."/>
            <person name="Mavromatis K."/>
        </authorList>
    </citation>
    <scope>NUCLEOTIDE SEQUENCE [LARGE SCALE GENOMIC DNA]</scope>
    <source>
        <strain evidence="11">ATCC 29530 / DSM 19594 / LMG 11500 / NCIMB 11436 / LSU 4</strain>
    </source>
</reference>
<keyword evidence="8" id="KW-0175">Coiled coil</keyword>
<dbReference type="Pfam" id="PF02321">
    <property type="entry name" value="OEP"/>
    <property type="match status" value="2"/>
</dbReference>
<dbReference type="Gene3D" id="1.20.1600.10">
    <property type="entry name" value="Outer membrane efflux proteins (OEP)"/>
    <property type="match status" value="1"/>
</dbReference>